<dbReference type="PRINTS" id="PR01071">
    <property type="entry name" value="ACOABIOTINCC"/>
</dbReference>
<evidence type="ECO:0000259" key="9">
    <source>
        <dbReference type="PROSITE" id="PS50968"/>
    </source>
</evidence>
<dbReference type="GO" id="GO:0006633">
    <property type="term" value="P:fatty acid biosynthetic process"/>
    <property type="evidence" value="ECO:0007669"/>
    <property type="project" value="UniProtKB-UniPathway"/>
</dbReference>
<dbReference type="InterPro" id="IPR000089">
    <property type="entry name" value="Biotin_lipoyl"/>
</dbReference>
<dbReference type="PANTHER" id="PTHR45266:SF3">
    <property type="entry name" value="OXALOACETATE DECARBOXYLASE ALPHA CHAIN"/>
    <property type="match status" value="1"/>
</dbReference>
<dbReference type="Proteomes" id="UP000010472">
    <property type="component" value="Chromosome"/>
</dbReference>
<reference evidence="10 11" key="1">
    <citation type="submission" date="2012-06" db="EMBL/GenBank/DDBJ databases">
        <title>Finished chromosome of genome of Crinalium epipsammum PCC 9333.</title>
        <authorList>
            <consortium name="US DOE Joint Genome Institute"/>
            <person name="Gugger M."/>
            <person name="Coursin T."/>
            <person name="Rippka R."/>
            <person name="Tandeau De Marsac N."/>
            <person name="Huntemann M."/>
            <person name="Wei C.-L."/>
            <person name="Han J."/>
            <person name="Detter J.C."/>
            <person name="Han C."/>
            <person name="Tapia R."/>
            <person name="Davenport K."/>
            <person name="Daligault H."/>
            <person name="Erkkila T."/>
            <person name="Gu W."/>
            <person name="Munk A.C.C."/>
            <person name="Teshima H."/>
            <person name="Xu Y."/>
            <person name="Chain P."/>
            <person name="Chen A."/>
            <person name="Krypides N."/>
            <person name="Mavromatis K."/>
            <person name="Markowitz V."/>
            <person name="Szeto E."/>
            <person name="Ivanova N."/>
            <person name="Mikhailova N."/>
            <person name="Ovchinnikova G."/>
            <person name="Pagani I."/>
            <person name="Pati A."/>
            <person name="Goodwin L."/>
            <person name="Peters L."/>
            <person name="Pitluck S."/>
            <person name="Woyke T."/>
            <person name="Kerfeld C."/>
        </authorList>
    </citation>
    <scope>NUCLEOTIDE SEQUENCE [LARGE SCALE GENOMIC DNA]</scope>
    <source>
        <strain evidence="10 11">PCC 9333</strain>
    </source>
</reference>
<dbReference type="InterPro" id="IPR050709">
    <property type="entry name" value="Biotin_Carboxyl_Carrier/Decarb"/>
</dbReference>
<feature type="domain" description="Lipoyl-binding" evidence="9">
    <location>
        <begin position="89"/>
        <end position="165"/>
    </location>
</feature>
<dbReference type="Gene3D" id="2.40.50.100">
    <property type="match status" value="1"/>
</dbReference>
<dbReference type="PROSITE" id="PS00188">
    <property type="entry name" value="BIOTIN"/>
    <property type="match status" value="1"/>
</dbReference>
<comment type="pathway">
    <text evidence="1 8">Lipid metabolism; fatty acid biosynthesis.</text>
</comment>
<dbReference type="SUPFAM" id="SSF51230">
    <property type="entry name" value="Single hybrid motif"/>
    <property type="match status" value="1"/>
</dbReference>
<evidence type="ECO:0000256" key="3">
    <source>
        <dbReference type="ARBA" id="ARBA00022516"/>
    </source>
</evidence>
<evidence type="ECO:0000256" key="8">
    <source>
        <dbReference type="RuleBase" id="RU364072"/>
    </source>
</evidence>
<accession>K9VYJ4</accession>
<sequence length="167" mass="17949">MAIDFNQLRELLAAIAGTDIAELTLKSDDFELTVRKGIATMPMADQTVVNTAGMIAAPPQVLPIAPAPIQQSPATNPATPTSPPVDQKWVAVKSPMVGTFYRSPAPDEAAFVEVSDRIRSDQTVCIIEAMKLMNEIEAEVSGQVMEILVKNGEPVEYGQALMLINPD</sequence>
<proteinExistence type="predicted"/>
<evidence type="ECO:0000256" key="1">
    <source>
        <dbReference type="ARBA" id="ARBA00005194"/>
    </source>
</evidence>
<dbReference type="PATRIC" id="fig|1173022.3.peg.2531"/>
<evidence type="ECO:0000313" key="10">
    <source>
        <dbReference type="EMBL" id="AFZ13208.1"/>
    </source>
</evidence>
<keyword evidence="11" id="KW-1185">Reference proteome</keyword>
<dbReference type="GO" id="GO:0003989">
    <property type="term" value="F:acetyl-CoA carboxylase activity"/>
    <property type="evidence" value="ECO:0007669"/>
    <property type="project" value="InterPro"/>
</dbReference>
<dbReference type="UniPathway" id="UPA00094"/>
<name>K9VYJ4_9CYAN</name>
<evidence type="ECO:0000256" key="4">
    <source>
        <dbReference type="ARBA" id="ARBA00022832"/>
    </source>
</evidence>
<evidence type="ECO:0000256" key="2">
    <source>
        <dbReference type="ARBA" id="ARBA00017562"/>
    </source>
</evidence>
<protein>
    <recommendedName>
        <fullName evidence="2 8">Biotin carboxyl carrier protein of acetyl-CoA carboxylase</fullName>
    </recommendedName>
</protein>
<dbReference type="AlphaFoldDB" id="K9VYJ4"/>
<keyword evidence="5 8" id="KW-0443">Lipid metabolism</keyword>
<dbReference type="OrthoDB" id="9811735at2"/>
<dbReference type="Pfam" id="PF00364">
    <property type="entry name" value="Biotin_lipoyl"/>
    <property type="match status" value="1"/>
</dbReference>
<dbReference type="NCBIfam" id="NF005457">
    <property type="entry name" value="PRK07051.1"/>
    <property type="match status" value="1"/>
</dbReference>
<dbReference type="PANTHER" id="PTHR45266">
    <property type="entry name" value="OXALOACETATE DECARBOXYLASE ALPHA CHAIN"/>
    <property type="match status" value="1"/>
</dbReference>
<dbReference type="PROSITE" id="PS50968">
    <property type="entry name" value="BIOTINYL_LIPOYL"/>
    <property type="match status" value="1"/>
</dbReference>
<evidence type="ECO:0000256" key="5">
    <source>
        <dbReference type="ARBA" id="ARBA00023098"/>
    </source>
</evidence>
<dbReference type="FunFam" id="2.40.50.100:FF:000003">
    <property type="entry name" value="Acetyl-CoA carboxylase biotin carboxyl carrier protein"/>
    <property type="match status" value="1"/>
</dbReference>
<comment type="function">
    <text evidence="8">This protein is a component of the acetyl coenzyme A carboxylase complex; first, biotin carboxylase catalyzes the carboxylation of the carrier protein and then the transcarboxylase transfers the carboxyl group to form malonyl-CoA.</text>
</comment>
<dbReference type="InterPro" id="IPR001882">
    <property type="entry name" value="Biotin_BS"/>
</dbReference>
<evidence type="ECO:0000256" key="6">
    <source>
        <dbReference type="ARBA" id="ARBA00023160"/>
    </source>
</evidence>
<dbReference type="CDD" id="cd06850">
    <property type="entry name" value="biotinyl_domain"/>
    <property type="match status" value="1"/>
</dbReference>
<gene>
    <name evidence="10" type="ORF">Cri9333_2340</name>
</gene>
<keyword evidence="3 8" id="KW-0444">Lipid biosynthesis</keyword>
<keyword evidence="7 8" id="KW-0092">Biotin</keyword>
<keyword evidence="4 8" id="KW-0276">Fatty acid metabolism</keyword>
<keyword evidence="6 8" id="KW-0275">Fatty acid biosynthesis</keyword>
<dbReference type="InterPro" id="IPR011053">
    <property type="entry name" value="Single_hybrid_motif"/>
</dbReference>
<dbReference type="STRING" id="1173022.Cri9333_2340"/>
<dbReference type="eggNOG" id="COG0511">
    <property type="taxonomic scope" value="Bacteria"/>
</dbReference>
<evidence type="ECO:0000313" key="11">
    <source>
        <dbReference type="Proteomes" id="UP000010472"/>
    </source>
</evidence>
<dbReference type="InterPro" id="IPR001249">
    <property type="entry name" value="AcCoA_biotinCC"/>
</dbReference>
<dbReference type="EMBL" id="CP003620">
    <property type="protein sequence ID" value="AFZ13208.1"/>
    <property type="molecule type" value="Genomic_DNA"/>
</dbReference>
<dbReference type="HOGENOM" id="CLU_016733_3_0_3"/>
<organism evidence="10 11">
    <name type="scientific">Crinalium epipsammum PCC 9333</name>
    <dbReference type="NCBI Taxonomy" id="1173022"/>
    <lineage>
        <taxon>Bacteria</taxon>
        <taxon>Bacillati</taxon>
        <taxon>Cyanobacteriota</taxon>
        <taxon>Cyanophyceae</taxon>
        <taxon>Gomontiellales</taxon>
        <taxon>Gomontiellaceae</taxon>
        <taxon>Crinalium</taxon>
    </lineage>
</organism>
<dbReference type="KEGG" id="cep:Cri9333_2340"/>
<dbReference type="RefSeq" id="WP_015203322.1">
    <property type="nucleotide sequence ID" value="NC_019753.1"/>
</dbReference>
<dbReference type="NCBIfam" id="TIGR00531">
    <property type="entry name" value="BCCP"/>
    <property type="match status" value="1"/>
</dbReference>
<evidence type="ECO:0000256" key="7">
    <source>
        <dbReference type="ARBA" id="ARBA00023267"/>
    </source>
</evidence>
<dbReference type="GO" id="GO:0009317">
    <property type="term" value="C:acetyl-CoA carboxylase complex"/>
    <property type="evidence" value="ECO:0007669"/>
    <property type="project" value="InterPro"/>
</dbReference>